<dbReference type="Pfam" id="PF23619">
    <property type="entry name" value="Ig_VWA7"/>
    <property type="match status" value="1"/>
</dbReference>
<dbReference type="Pfam" id="PF25107">
    <property type="entry name" value="VWA7_N"/>
    <property type="match status" value="1"/>
</dbReference>
<evidence type="ECO:0000259" key="4">
    <source>
        <dbReference type="Pfam" id="PF23619"/>
    </source>
</evidence>
<evidence type="ECO:0000256" key="1">
    <source>
        <dbReference type="ARBA" id="ARBA00004613"/>
    </source>
</evidence>
<dbReference type="InterPro" id="IPR057615">
    <property type="entry name" value="Ig_VWA7"/>
</dbReference>
<dbReference type="OrthoDB" id="301415at2759"/>
<dbReference type="AlphaFoldDB" id="A0A8J4XDA4"/>
<dbReference type="Pfam" id="PF25106">
    <property type="entry name" value="VWA_4"/>
    <property type="match status" value="1"/>
</dbReference>
<evidence type="ECO:0000256" key="3">
    <source>
        <dbReference type="ARBA" id="ARBA00022729"/>
    </source>
</evidence>
<dbReference type="Gene3D" id="2.60.40.10">
    <property type="entry name" value="Immunoglobulins"/>
    <property type="match status" value="1"/>
</dbReference>
<dbReference type="InterPro" id="IPR056861">
    <property type="entry name" value="HMCN1-like_VWA"/>
</dbReference>
<protein>
    <submittedName>
        <fullName evidence="7">von Willebrand factor A domain-containing protein 7-like</fullName>
    </submittedName>
</protein>
<feature type="non-terminal residue" evidence="7">
    <location>
        <position position="1"/>
    </location>
</feature>
<keyword evidence="3" id="KW-0732">Signal</keyword>
<evidence type="ECO:0000259" key="5">
    <source>
        <dbReference type="Pfam" id="PF25106"/>
    </source>
</evidence>
<gene>
    <name evidence="7" type="ORF">DAT39_012659</name>
</gene>
<organism evidence="7 8">
    <name type="scientific">Clarias magur</name>
    <name type="common">Asian catfish</name>
    <name type="synonym">Macropteronotus magur</name>
    <dbReference type="NCBI Taxonomy" id="1594786"/>
    <lineage>
        <taxon>Eukaryota</taxon>
        <taxon>Metazoa</taxon>
        <taxon>Chordata</taxon>
        <taxon>Craniata</taxon>
        <taxon>Vertebrata</taxon>
        <taxon>Euteleostomi</taxon>
        <taxon>Actinopterygii</taxon>
        <taxon>Neopterygii</taxon>
        <taxon>Teleostei</taxon>
        <taxon>Ostariophysi</taxon>
        <taxon>Siluriformes</taxon>
        <taxon>Clariidae</taxon>
        <taxon>Clarias</taxon>
    </lineage>
</organism>
<reference evidence="7" key="1">
    <citation type="submission" date="2020-07" db="EMBL/GenBank/DDBJ databases">
        <title>Clarias magur genome sequencing, assembly and annotation.</title>
        <authorList>
            <person name="Kushwaha B."/>
            <person name="Kumar R."/>
            <person name="Das P."/>
            <person name="Joshi C.G."/>
            <person name="Kumar D."/>
            <person name="Nagpure N.S."/>
            <person name="Pandey M."/>
            <person name="Agarwal S."/>
            <person name="Srivastava S."/>
            <person name="Singh M."/>
            <person name="Sahoo L."/>
            <person name="Jayasankar P."/>
            <person name="Meher P.K."/>
            <person name="Koringa P.G."/>
            <person name="Iquebal M.A."/>
            <person name="Das S.P."/>
            <person name="Bit A."/>
            <person name="Patnaik S."/>
            <person name="Patel N."/>
            <person name="Shah T.M."/>
            <person name="Hinsu A."/>
            <person name="Jena J.K."/>
        </authorList>
    </citation>
    <scope>NUCLEOTIDE SEQUENCE</scope>
    <source>
        <strain evidence="7">CIFAMagur01</strain>
        <tissue evidence="7">Testis</tissue>
    </source>
</reference>
<keyword evidence="8" id="KW-1185">Reference proteome</keyword>
<dbReference type="InterPro" id="IPR013783">
    <property type="entry name" value="Ig-like_fold"/>
</dbReference>
<dbReference type="PANTHER" id="PTHR14905">
    <property type="entry name" value="NG37"/>
    <property type="match status" value="1"/>
</dbReference>
<feature type="domain" description="VWA7 Ig-like" evidence="4">
    <location>
        <begin position="359"/>
        <end position="459"/>
    </location>
</feature>
<feature type="domain" description="VWA7 N-terminal" evidence="6">
    <location>
        <begin position="1"/>
        <end position="133"/>
    </location>
</feature>
<feature type="domain" description="Hemicentin-1-like von Willebrand factor A" evidence="5">
    <location>
        <begin position="144"/>
        <end position="194"/>
    </location>
</feature>
<evidence type="ECO:0000313" key="7">
    <source>
        <dbReference type="EMBL" id="KAF5897615.1"/>
    </source>
</evidence>
<evidence type="ECO:0000313" key="8">
    <source>
        <dbReference type="Proteomes" id="UP000727407"/>
    </source>
</evidence>
<proteinExistence type="predicted"/>
<dbReference type="EMBL" id="QNUK01000227">
    <property type="protein sequence ID" value="KAF5897615.1"/>
    <property type="molecule type" value="Genomic_DNA"/>
</dbReference>
<sequence length="460" mass="48937">DFYSHSNWIEMGKTEPYSKLIKPDTLINNLADSETCSRCESGLCQGNILDEVIAQQKLTSGYFVFEVWKSKPPGKCSHGGKFDQSSWGQGGINKDELTSSHGYLHEAAASVATAATKELLQDIRATVGDSEFLRLMGLRQTSVMCFVIDTTASMSDDIAEVRRITSSIINRKTVTAAEPSEYILVPFNDPGISQSSAELNGALGLIENIGNFYTVQPNISIQTGLWVFSIDSTQPYTIRVVGESKIDFIFDFVELSQGAHPSYAVLNSRPAANTNLTLLVSMIGGDSVTPTAVSLVEASSTNSFNGTLEEGGSGQYLVTFSSTPAGEFTVRVTGQISSSKTSDNTFQRQTPTQFQTSSVTVITQPVGTVEPGKQFTLPFTVSTTGSGGSFKISVSNDRSFDSLFNASLTLDSGGSANATVALTVPANTSSGTDVTVTIQAEAPDGSDSNYAVLRLAVIAP</sequence>
<feature type="non-terminal residue" evidence="7">
    <location>
        <position position="460"/>
    </location>
</feature>
<comment type="subcellular location">
    <subcellularLocation>
        <location evidence="1">Secreted</location>
    </subcellularLocation>
</comment>
<dbReference type="GO" id="GO:0005576">
    <property type="term" value="C:extracellular region"/>
    <property type="evidence" value="ECO:0007669"/>
    <property type="project" value="UniProtKB-SubCell"/>
</dbReference>
<dbReference type="Proteomes" id="UP000727407">
    <property type="component" value="Unassembled WGS sequence"/>
</dbReference>
<evidence type="ECO:0000256" key="2">
    <source>
        <dbReference type="ARBA" id="ARBA00022525"/>
    </source>
</evidence>
<dbReference type="InterPro" id="IPR056862">
    <property type="entry name" value="VWA7_N"/>
</dbReference>
<evidence type="ECO:0000259" key="6">
    <source>
        <dbReference type="Pfam" id="PF25107"/>
    </source>
</evidence>
<dbReference type="PANTHER" id="PTHR14905:SF18">
    <property type="entry name" value="VON WILLEBRAND FACTOR A DOMAIN-CONTAINING 10, TANDEM DUPLICATE 1-RELATED"/>
    <property type="match status" value="1"/>
</dbReference>
<accession>A0A8J4XDA4</accession>
<comment type="caution">
    <text evidence="7">The sequence shown here is derived from an EMBL/GenBank/DDBJ whole genome shotgun (WGS) entry which is preliminary data.</text>
</comment>
<name>A0A8J4XDA4_CLAMG</name>
<keyword evidence="2" id="KW-0964">Secreted</keyword>
<dbReference type="InterPro" id="IPR052577">
    <property type="entry name" value="VWA7"/>
</dbReference>